<evidence type="ECO:0000256" key="3">
    <source>
        <dbReference type="ARBA" id="ARBA00022793"/>
    </source>
</evidence>
<dbReference type="HOGENOM" id="CLU_060704_1_0_10"/>
<gene>
    <name evidence="9" type="ordered locus">Rmar_1975</name>
</gene>
<dbReference type="NCBIfam" id="TIGR02127">
    <property type="entry name" value="pyrF_sub2"/>
    <property type="match status" value="1"/>
</dbReference>
<comment type="pathway">
    <text evidence="1">Pyrimidine metabolism; UMP biosynthesis via de novo pathway; UMP from orotate: step 2/2.</text>
</comment>
<evidence type="ECO:0000256" key="1">
    <source>
        <dbReference type="ARBA" id="ARBA00004861"/>
    </source>
</evidence>
<dbReference type="STRING" id="518766.Rmar_1975"/>
<keyword evidence="4" id="KW-0665">Pyrimidine biosynthesis</keyword>
<evidence type="ECO:0000256" key="5">
    <source>
        <dbReference type="ARBA" id="ARBA00023239"/>
    </source>
</evidence>
<dbReference type="AlphaFoldDB" id="D0MKE6"/>
<dbReference type="GO" id="GO:0044205">
    <property type="term" value="P:'de novo' UMP biosynthetic process"/>
    <property type="evidence" value="ECO:0007669"/>
    <property type="project" value="UniProtKB-UniPathway"/>
</dbReference>
<dbReference type="InterPro" id="IPR013785">
    <property type="entry name" value="Aldolase_TIM"/>
</dbReference>
<dbReference type="PANTHER" id="PTHR43375:SF1">
    <property type="entry name" value="OROTIDINE 5'-PHOSPHATE DECARBOXYLASE"/>
    <property type="match status" value="1"/>
</dbReference>
<feature type="domain" description="Orotidine 5'-phosphate decarboxylase" evidence="8">
    <location>
        <begin position="17"/>
        <end position="255"/>
    </location>
</feature>
<dbReference type="SMART" id="SM00934">
    <property type="entry name" value="OMPdecase"/>
    <property type="match status" value="1"/>
</dbReference>
<keyword evidence="10" id="KW-1185">Reference proteome</keyword>
<dbReference type="UniPathway" id="UPA00070">
    <property type="reaction ID" value="UER00120"/>
</dbReference>
<dbReference type="CDD" id="cd04725">
    <property type="entry name" value="OMP_decarboxylase_like"/>
    <property type="match status" value="1"/>
</dbReference>
<dbReference type="Gene3D" id="3.20.20.70">
    <property type="entry name" value="Aldolase class I"/>
    <property type="match status" value="1"/>
</dbReference>
<dbReference type="KEGG" id="rmr:Rmar_1975"/>
<protein>
    <recommendedName>
        <fullName evidence="7">Orotidine-5'-phosphate decarboxylase</fullName>
        <ecNumber evidence="7">4.1.1.23</ecNumber>
    </recommendedName>
</protein>
<dbReference type="SUPFAM" id="SSF51366">
    <property type="entry name" value="Ribulose-phoshate binding barrel"/>
    <property type="match status" value="1"/>
</dbReference>
<name>D0MKE6_RHOM4</name>
<comment type="catalytic activity">
    <reaction evidence="6">
        <text>orotidine 5'-phosphate + H(+) = UMP + CO2</text>
        <dbReference type="Rhea" id="RHEA:11596"/>
        <dbReference type="ChEBI" id="CHEBI:15378"/>
        <dbReference type="ChEBI" id="CHEBI:16526"/>
        <dbReference type="ChEBI" id="CHEBI:57538"/>
        <dbReference type="ChEBI" id="CHEBI:57865"/>
        <dbReference type="EC" id="4.1.1.23"/>
    </reaction>
</comment>
<evidence type="ECO:0000313" key="10">
    <source>
        <dbReference type="Proteomes" id="UP000002221"/>
    </source>
</evidence>
<evidence type="ECO:0000313" key="9">
    <source>
        <dbReference type="EMBL" id="ACY48858.1"/>
    </source>
</evidence>
<dbReference type="PANTHER" id="PTHR43375">
    <property type="entry name" value="OROTIDINE 5'-PHOSPHATE DECARBOXYLASE"/>
    <property type="match status" value="1"/>
</dbReference>
<reference evidence="9 10" key="1">
    <citation type="journal article" date="2009" name="Stand. Genomic Sci.">
        <title>Complete genome sequence of Rhodothermus marinus type strain (R-10).</title>
        <authorList>
            <person name="Nolan M."/>
            <person name="Tindall B.J."/>
            <person name="Pomrenke H."/>
            <person name="Lapidus A."/>
            <person name="Copeland A."/>
            <person name="Glavina Del Rio T."/>
            <person name="Lucas S."/>
            <person name="Chen F."/>
            <person name="Tice H."/>
            <person name="Cheng J.F."/>
            <person name="Saunders E."/>
            <person name="Han C."/>
            <person name="Bruce D."/>
            <person name="Goodwin L."/>
            <person name="Chain P."/>
            <person name="Pitluck S."/>
            <person name="Ovchinikova G."/>
            <person name="Pati A."/>
            <person name="Ivanova N."/>
            <person name="Mavromatis K."/>
            <person name="Chen A."/>
            <person name="Palaniappan K."/>
            <person name="Land M."/>
            <person name="Hauser L."/>
            <person name="Chang Y.J."/>
            <person name="Jeffries C.D."/>
            <person name="Brettin T."/>
            <person name="Goker M."/>
            <person name="Bristow J."/>
            <person name="Eisen J.A."/>
            <person name="Markowitz V."/>
            <person name="Hugenholtz P."/>
            <person name="Kyrpides N.C."/>
            <person name="Klenk H.P."/>
            <person name="Detter J.C."/>
        </authorList>
    </citation>
    <scope>NUCLEOTIDE SEQUENCE [LARGE SCALE GENOMIC DNA]</scope>
    <source>
        <strain evidence="10">ATCC 43812 / DSM 4252 / R-10</strain>
    </source>
</reference>
<evidence type="ECO:0000256" key="2">
    <source>
        <dbReference type="ARBA" id="ARBA00008847"/>
    </source>
</evidence>
<accession>D0MKE6</accession>
<dbReference type="InterPro" id="IPR011995">
    <property type="entry name" value="OMPdecase_type-2"/>
</dbReference>
<dbReference type="GO" id="GO:0004590">
    <property type="term" value="F:orotidine-5'-phosphate decarboxylase activity"/>
    <property type="evidence" value="ECO:0007669"/>
    <property type="project" value="UniProtKB-UniRule"/>
</dbReference>
<dbReference type="GO" id="GO:0006207">
    <property type="term" value="P:'de novo' pyrimidine nucleobase biosynthetic process"/>
    <property type="evidence" value="ECO:0007669"/>
    <property type="project" value="InterPro"/>
</dbReference>
<keyword evidence="3" id="KW-0210">Decarboxylase</keyword>
<evidence type="ECO:0000259" key="8">
    <source>
        <dbReference type="SMART" id="SM00934"/>
    </source>
</evidence>
<comment type="similarity">
    <text evidence="2">Belongs to the OMP decarboxylase family. Type 2 subfamily.</text>
</comment>
<dbReference type="EMBL" id="CP001807">
    <property type="protein sequence ID" value="ACY48858.1"/>
    <property type="molecule type" value="Genomic_DNA"/>
</dbReference>
<dbReference type="Proteomes" id="UP000002221">
    <property type="component" value="Chromosome"/>
</dbReference>
<evidence type="ECO:0000256" key="6">
    <source>
        <dbReference type="ARBA" id="ARBA00049157"/>
    </source>
</evidence>
<dbReference type="OrthoDB" id="9808470at2"/>
<dbReference type="RefSeq" id="WP_012844469.1">
    <property type="nucleotide sequence ID" value="NC_013501.1"/>
</dbReference>
<dbReference type="eggNOG" id="COG0284">
    <property type="taxonomic scope" value="Bacteria"/>
</dbReference>
<sequence>MTFTDRLRALQRRKQTVLCVGLDPDPARLPRPLRGESNPATAVRTFLQQIIDATRHVACAYKLNLAFFEALGRDGWPVLEATLQYMPDDVVTIADGKRGDIGSSARFYARAVFELLPFDACTVSPYMGRDAVAPFLEYEGRAAFVLTRTSNPGARDFQERRCDGEPLYLAVARAVARWSQELPGTAGLVVGATDAYALAAVHLACAGLPLLIPGVGAQGGAIDPILQVARRSPVLVNSSRQILYASDRSDFAEAAAREAEALRDQLLEACPS</sequence>
<dbReference type="Pfam" id="PF00215">
    <property type="entry name" value="OMPdecase"/>
    <property type="match status" value="1"/>
</dbReference>
<evidence type="ECO:0000256" key="7">
    <source>
        <dbReference type="NCBIfam" id="TIGR02127"/>
    </source>
</evidence>
<organism evidence="9 10">
    <name type="scientific">Rhodothermus marinus (strain ATCC 43812 / DSM 4252 / R-10)</name>
    <name type="common">Rhodothermus obamensis</name>
    <dbReference type="NCBI Taxonomy" id="518766"/>
    <lineage>
        <taxon>Bacteria</taxon>
        <taxon>Pseudomonadati</taxon>
        <taxon>Rhodothermota</taxon>
        <taxon>Rhodothermia</taxon>
        <taxon>Rhodothermales</taxon>
        <taxon>Rhodothermaceae</taxon>
        <taxon>Rhodothermus</taxon>
    </lineage>
</organism>
<dbReference type="InterPro" id="IPR011060">
    <property type="entry name" value="RibuloseP-bd_barrel"/>
</dbReference>
<evidence type="ECO:0000256" key="4">
    <source>
        <dbReference type="ARBA" id="ARBA00022975"/>
    </source>
</evidence>
<keyword evidence="5" id="KW-0456">Lyase</keyword>
<dbReference type="InterPro" id="IPR001754">
    <property type="entry name" value="OMPdeCOase_dom"/>
</dbReference>
<dbReference type="EC" id="4.1.1.23" evidence="7"/>
<proteinExistence type="inferred from homology"/>